<sequence length="228" mass="26176">MAPDDAWRNEHETIMQAICKEAHRWETASFSGPEDLSTVLQFSIRHQLTHLQQLTIEIPCSDGDKPMEIFQDAPLLHTVYFNRDLWEHPVTLSLPWSQLRRYGGCSEWDTHLDALRKAPNLVDCSLEIQEWSSVAEDPVLLPHLRRLSLSSPHFLESLQTPALEELYCDYDALPVLSFLQQQTCKLQKLGMWECSTDPDPADLTRIVEALPTITRLALFFPPPCRICP</sequence>
<keyword evidence="2" id="KW-1185">Reference proteome</keyword>
<gene>
    <name evidence="1" type="ORF">MSAN_00658100</name>
</gene>
<evidence type="ECO:0000313" key="1">
    <source>
        <dbReference type="EMBL" id="KAF7370269.1"/>
    </source>
</evidence>
<dbReference type="Proteomes" id="UP000623467">
    <property type="component" value="Unassembled WGS sequence"/>
</dbReference>
<reference evidence="1" key="1">
    <citation type="submission" date="2020-05" db="EMBL/GenBank/DDBJ databases">
        <title>Mycena genomes resolve the evolution of fungal bioluminescence.</title>
        <authorList>
            <person name="Tsai I.J."/>
        </authorList>
    </citation>
    <scope>NUCLEOTIDE SEQUENCE</scope>
    <source>
        <strain evidence="1">160909Yilan</strain>
    </source>
</reference>
<name>A0A8H7DCC4_9AGAR</name>
<dbReference type="EMBL" id="JACAZH010000004">
    <property type="protein sequence ID" value="KAF7370269.1"/>
    <property type="molecule type" value="Genomic_DNA"/>
</dbReference>
<dbReference type="Gene3D" id="3.80.10.10">
    <property type="entry name" value="Ribonuclease Inhibitor"/>
    <property type="match status" value="1"/>
</dbReference>
<comment type="caution">
    <text evidence="1">The sequence shown here is derived from an EMBL/GenBank/DDBJ whole genome shotgun (WGS) entry which is preliminary data.</text>
</comment>
<protein>
    <submittedName>
        <fullName evidence="1">F-box domain-containing protein</fullName>
    </submittedName>
</protein>
<dbReference type="OrthoDB" id="3365698at2759"/>
<dbReference type="InterPro" id="IPR032675">
    <property type="entry name" value="LRR_dom_sf"/>
</dbReference>
<accession>A0A8H7DCC4</accession>
<organism evidence="1 2">
    <name type="scientific">Mycena sanguinolenta</name>
    <dbReference type="NCBI Taxonomy" id="230812"/>
    <lineage>
        <taxon>Eukaryota</taxon>
        <taxon>Fungi</taxon>
        <taxon>Dikarya</taxon>
        <taxon>Basidiomycota</taxon>
        <taxon>Agaricomycotina</taxon>
        <taxon>Agaricomycetes</taxon>
        <taxon>Agaricomycetidae</taxon>
        <taxon>Agaricales</taxon>
        <taxon>Marasmiineae</taxon>
        <taxon>Mycenaceae</taxon>
        <taxon>Mycena</taxon>
    </lineage>
</organism>
<proteinExistence type="predicted"/>
<evidence type="ECO:0000313" key="2">
    <source>
        <dbReference type="Proteomes" id="UP000623467"/>
    </source>
</evidence>
<dbReference type="AlphaFoldDB" id="A0A8H7DCC4"/>
<dbReference type="SUPFAM" id="SSF52047">
    <property type="entry name" value="RNI-like"/>
    <property type="match status" value="1"/>
</dbReference>